<dbReference type="InterPro" id="IPR020843">
    <property type="entry name" value="ER"/>
</dbReference>
<proteinExistence type="predicted"/>
<dbReference type="AlphaFoldDB" id="A0AAW9RVN6"/>
<dbReference type="Gene3D" id="3.40.50.720">
    <property type="entry name" value="NAD(P)-binding Rossmann-like Domain"/>
    <property type="match status" value="1"/>
</dbReference>
<dbReference type="Proteomes" id="UP001378188">
    <property type="component" value="Unassembled WGS sequence"/>
</dbReference>
<dbReference type="InterPro" id="IPR013149">
    <property type="entry name" value="ADH-like_C"/>
</dbReference>
<dbReference type="PANTHER" id="PTHR44154:SF1">
    <property type="entry name" value="QUINONE OXIDOREDUCTASE"/>
    <property type="match status" value="1"/>
</dbReference>
<protein>
    <submittedName>
        <fullName evidence="3">NADPH:quinone reductase</fullName>
    </submittedName>
</protein>
<dbReference type="CDD" id="cd08253">
    <property type="entry name" value="zeta_crystallin"/>
    <property type="match status" value="1"/>
</dbReference>
<evidence type="ECO:0000256" key="1">
    <source>
        <dbReference type="ARBA" id="ARBA00022857"/>
    </source>
</evidence>
<dbReference type="EMBL" id="JAZHOF010000007">
    <property type="protein sequence ID" value="MEJ8573444.1"/>
    <property type="molecule type" value="Genomic_DNA"/>
</dbReference>
<keyword evidence="1" id="KW-0521">NADP</keyword>
<evidence type="ECO:0000313" key="3">
    <source>
        <dbReference type="EMBL" id="MEJ8573444.1"/>
    </source>
</evidence>
<dbReference type="Pfam" id="PF08240">
    <property type="entry name" value="ADH_N"/>
    <property type="match status" value="1"/>
</dbReference>
<name>A0AAW9RVN6_9HYPH</name>
<dbReference type="GO" id="GO:0016491">
    <property type="term" value="F:oxidoreductase activity"/>
    <property type="evidence" value="ECO:0007669"/>
    <property type="project" value="InterPro"/>
</dbReference>
<dbReference type="RefSeq" id="WP_340331134.1">
    <property type="nucleotide sequence ID" value="NZ_JAZHOF010000007.1"/>
</dbReference>
<dbReference type="InterPro" id="IPR011032">
    <property type="entry name" value="GroES-like_sf"/>
</dbReference>
<dbReference type="InterPro" id="IPR013154">
    <property type="entry name" value="ADH-like_N"/>
</dbReference>
<dbReference type="SUPFAM" id="SSF51735">
    <property type="entry name" value="NAD(P)-binding Rossmann-fold domains"/>
    <property type="match status" value="1"/>
</dbReference>
<comment type="caution">
    <text evidence="3">The sequence shown here is derived from an EMBL/GenBank/DDBJ whole genome shotgun (WGS) entry which is preliminary data.</text>
</comment>
<feature type="domain" description="Enoyl reductase (ER)" evidence="2">
    <location>
        <begin position="11"/>
        <end position="321"/>
    </location>
</feature>
<dbReference type="Pfam" id="PF00107">
    <property type="entry name" value="ADH_zinc_N"/>
    <property type="match status" value="1"/>
</dbReference>
<gene>
    <name evidence="3" type="ORF">V3328_18285</name>
</gene>
<dbReference type="InterPro" id="IPR051603">
    <property type="entry name" value="Zinc-ADH_QOR/CCCR"/>
</dbReference>
<dbReference type="SUPFAM" id="SSF50129">
    <property type="entry name" value="GroES-like"/>
    <property type="match status" value="1"/>
</dbReference>
<dbReference type="PANTHER" id="PTHR44154">
    <property type="entry name" value="QUINONE OXIDOREDUCTASE"/>
    <property type="match status" value="1"/>
</dbReference>
<sequence length="323" mass="34054">MKAAYYEANGAAADVLKIGEVDTPEPGPGEVRVKIAASGVNPSDVKTRAGRTRKIAFPRVIPHSDGAGTIDEVGEGVSADRLGERVWIWNGQWKRPFGTAAEYVTLPEDMAVTLPGDTSFEVGACLGIPALTAVQAVAYAQAEPGMTILVPGGAGAVANYAIQFAKARGARVFTTVSSPEKAEMARKAGADEAIDYKREDVAARIRDLTMQMGVDAIIDLDLNANASLIPNVLKPRGSVVIYGVGPEVTIPGSFSLQNTIRYQFFLVYELNEAERAAGIAAITEMLAAGKLVHHLGPEFGLDDIVAAHEAMEAAAVGKIIVRP</sequence>
<evidence type="ECO:0000259" key="2">
    <source>
        <dbReference type="SMART" id="SM00829"/>
    </source>
</evidence>
<accession>A0AAW9RVN6</accession>
<dbReference type="SMART" id="SM00829">
    <property type="entry name" value="PKS_ER"/>
    <property type="match status" value="1"/>
</dbReference>
<organism evidence="3 4">
    <name type="scientific">Microbaculum marinum</name>
    <dbReference type="NCBI Taxonomy" id="1764581"/>
    <lineage>
        <taxon>Bacteria</taxon>
        <taxon>Pseudomonadati</taxon>
        <taxon>Pseudomonadota</taxon>
        <taxon>Alphaproteobacteria</taxon>
        <taxon>Hyphomicrobiales</taxon>
        <taxon>Tepidamorphaceae</taxon>
        <taxon>Microbaculum</taxon>
    </lineage>
</organism>
<keyword evidence="4" id="KW-1185">Reference proteome</keyword>
<dbReference type="Gene3D" id="3.90.180.10">
    <property type="entry name" value="Medium-chain alcohol dehydrogenases, catalytic domain"/>
    <property type="match status" value="1"/>
</dbReference>
<reference evidence="3 4" key="1">
    <citation type="submission" date="2024-02" db="EMBL/GenBank/DDBJ databases">
        <title>Genome analysis and characterization of Microbaculum marinisediminis sp. nov., isolated from marine sediment.</title>
        <authorList>
            <person name="Du Z.-J."/>
            <person name="Ye Y.-Q."/>
            <person name="Zhang Z.-R."/>
            <person name="Yuan S.-M."/>
            <person name="Zhang X.-Y."/>
        </authorList>
    </citation>
    <scope>NUCLEOTIDE SEQUENCE [LARGE SCALE GENOMIC DNA]</scope>
    <source>
        <strain evidence="3 4">SDUM1044001</strain>
    </source>
</reference>
<evidence type="ECO:0000313" key="4">
    <source>
        <dbReference type="Proteomes" id="UP001378188"/>
    </source>
</evidence>
<dbReference type="InterPro" id="IPR036291">
    <property type="entry name" value="NAD(P)-bd_dom_sf"/>
</dbReference>